<dbReference type="RefSeq" id="WP_192779112.1">
    <property type="nucleotide sequence ID" value="NZ_BAAASY010000009.1"/>
</dbReference>
<protein>
    <submittedName>
        <fullName evidence="2">Uncharacterized protein</fullName>
    </submittedName>
</protein>
<accession>A0ABR9KSS4</accession>
<comment type="caution">
    <text evidence="2">The sequence shown here is derived from an EMBL/GenBank/DDBJ whole genome shotgun (WGS) entry which is preliminary data.</text>
</comment>
<sequence>MAWLSRWRRSAAFWRVLTLVLAGLPQLLNVPFPDLPDLGAERTDVDLTIATVSTGIVVRHHSPLEQWLEFILESGLVVLLPAAVFALPRAYGRQVAPWVSGGLVLLGSVIGYIGISALEDGGIAGLAYLLFLSPFYVLAGAALFKSERLALRQSGEPV</sequence>
<reference evidence="2 3" key="1">
    <citation type="submission" date="2020-10" db="EMBL/GenBank/DDBJ databases">
        <title>Sequencing the genomes of 1000 actinobacteria strains.</title>
        <authorList>
            <person name="Klenk H.-P."/>
        </authorList>
    </citation>
    <scope>NUCLEOTIDE SEQUENCE [LARGE SCALE GENOMIC DNA]</scope>
    <source>
        <strain evidence="2 3">DSM 43748</strain>
    </source>
</reference>
<organism evidence="2 3">
    <name type="scientific">Nonomuraea africana</name>
    <dbReference type="NCBI Taxonomy" id="46171"/>
    <lineage>
        <taxon>Bacteria</taxon>
        <taxon>Bacillati</taxon>
        <taxon>Actinomycetota</taxon>
        <taxon>Actinomycetes</taxon>
        <taxon>Streptosporangiales</taxon>
        <taxon>Streptosporangiaceae</taxon>
        <taxon>Nonomuraea</taxon>
    </lineage>
</organism>
<evidence type="ECO:0000313" key="2">
    <source>
        <dbReference type="EMBL" id="MBE1564795.1"/>
    </source>
</evidence>
<feature type="transmembrane region" description="Helical" evidence="1">
    <location>
        <begin position="95"/>
        <end position="115"/>
    </location>
</feature>
<name>A0ABR9KSS4_9ACTN</name>
<evidence type="ECO:0000256" key="1">
    <source>
        <dbReference type="SAM" id="Phobius"/>
    </source>
</evidence>
<feature type="transmembrane region" description="Helical" evidence="1">
    <location>
        <begin position="67"/>
        <end position="88"/>
    </location>
</feature>
<keyword evidence="1" id="KW-0812">Transmembrane</keyword>
<keyword evidence="1" id="KW-1133">Transmembrane helix</keyword>
<evidence type="ECO:0000313" key="3">
    <source>
        <dbReference type="Proteomes" id="UP000661607"/>
    </source>
</evidence>
<feature type="transmembrane region" description="Helical" evidence="1">
    <location>
        <begin position="12"/>
        <end position="28"/>
    </location>
</feature>
<proteinExistence type="predicted"/>
<keyword evidence="1" id="KW-0472">Membrane</keyword>
<keyword evidence="3" id="KW-1185">Reference proteome</keyword>
<gene>
    <name evidence="2" type="ORF">H4W81_007574</name>
</gene>
<feature type="transmembrane region" description="Helical" evidence="1">
    <location>
        <begin position="121"/>
        <end position="144"/>
    </location>
</feature>
<dbReference type="EMBL" id="JADBEF010000001">
    <property type="protein sequence ID" value="MBE1564795.1"/>
    <property type="molecule type" value="Genomic_DNA"/>
</dbReference>
<dbReference type="Proteomes" id="UP000661607">
    <property type="component" value="Unassembled WGS sequence"/>
</dbReference>